<sequence>MTIDLTKFIELTVPQNLLIIFISPIAAYVVINQMLPGLEIIPIMLSLSFAVLGFNSLNMVFDLELDKIDKPKRPLPSGRVTVDEAIKLSVFLFLTSFIISFFTNLEFVLLLIAFFVVSYIYSSPIIHIKKYIWGSSFTGTFQYALIPVLSAATISPKELPVVFFVYVISTYLVISNVKDIEDVDGEKENKISSFPILFGVNNTLALVLIGPIVLNVCIAILIFANIIEKKYFYLVMASIISYSAFALLIWREHKKTYGNKNITTQSNVVTLTTIATLFSQIVYAIVAMFG</sequence>
<feature type="transmembrane region" description="Helical" evidence="5">
    <location>
        <begin position="159"/>
        <end position="177"/>
    </location>
</feature>
<dbReference type="Gene3D" id="1.20.120.1780">
    <property type="entry name" value="UbiA prenyltransferase"/>
    <property type="match status" value="1"/>
</dbReference>
<feature type="transmembrane region" description="Helical" evidence="5">
    <location>
        <begin position="197"/>
        <end position="224"/>
    </location>
</feature>
<dbReference type="PANTHER" id="PTHR42723">
    <property type="entry name" value="CHLOROPHYLL SYNTHASE"/>
    <property type="match status" value="1"/>
</dbReference>
<protein>
    <submittedName>
        <fullName evidence="6">UbiA family prenyltransferase</fullName>
    </submittedName>
</protein>
<dbReference type="InterPro" id="IPR050475">
    <property type="entry name" value="Prenyltransferase_related"/>
</dbReference>
<dbReference type="EMBL" id="DUGC01000051">
    <property type="protein sequence ID" value="HIH09603.1"/>
    <property type="molecule type" value="Genomic_DNA"/>
</dbReference>
<accession>A0A7J4IVP9</accession>
<feature type="transmembrane region" description="Helical" evidence="5">
    <location>
        <begin position="131"/>
        <end position="152"/>
    </location>
</feature>
<reference evidence="7" key="1">
    <citation type="journal article" date="2020" name="bioRxiv">
        <title>A rank-normalized archaeal taxonomy based on genome phylogeny resolves widespread incomplete and uneven classifications.</title>
        <authorList>
            <person name="Rinke C."/>
            <person name="Chuvochina M."/>
            <person name="Mussig A.J."/>
            <person name="Chaumeil P.-A."/>
            <person name="Waite D.W."/>
            <person name="Whitman W.B."/>
            <person name="Parks D.H."/>
            <person name="Hugenholtz P."/>
        </authorList>
    </citation>
    <scope>NUCLEOTIDE SEQUENCE [LARGE SCALE GENOMIC DNA]</scope>
</reference>
<dbReference type="Proteomes" id="UP000565078">
    <property type="component" value="Unassembled WGS sequence"/>
</dbReference>
<evidence type="ECO:0000256" key="2">
    <source>
        <dbReference type="ARBA" id="ARBA00022692"/>
    </source>
</evidence>
<evidence type="ECO:0000256" key="3">
    <source>
        <dbReference type="ARBA" id="ARBA00022989"/>
    </source>
</evidence>
<dbReference type="GO" id="GO:0005886">
    <property type="term" value="C:plasma membrane"/>
    <property type="evidence" value="ECO:0007669"/>
    <property type="project" value="UniProtKB-SubCell"/>
</dbReference>
<feature type="transmembrane region" description="Helical" evidence="5">
    <location>
        <begin position="43"/>
        <end position="65"/>
    </location>
</feature>
<organism evidence="6 7">
    <name type="scientific">Candidatus Iainarchaeum sp</name>
    <dbReference type="NCBI Taxonomy" id="3101447"/>
    <lineage>
        <taxon>Archaea</taxon>
        <taxon>Candidatus Iainarchaeota</taxon>
        <taxon>Candidatus Iainarchaeia</taxon>
        <taxon>Candidatus Iainarchaeales</taxon>
        <taxon>Candidatus Iainarchaeaceae</taxon>
        <taxon>Candidatus Iainarchaeum</taxon>
    </lineage>
</organism>
<dbReference type="GO" id="GO:0016765">
    <property type="term" value="F:transferase activity, transferring alkyl or aryl (other than methyl) groups"/>
    <property type="evidence" value="ECO:0007669"/>
    <property type="project" value="InterPro"/>
</dbReference>
<evidence type="ECO:0000256" key="1">
    <source>
        <dbReference type="ARBA" id="ARBA00004651"/>
    </source>
</evidence>
<dbReference type="Gene3D" id="1.10.357.140">
    <property type="entry name" value="UbiA prenyltransferase"/>
    <property type="match status" value="1"/>
</dbReference>
<evidence type="ECO:0000256" key="5">
    <source>
        <dbReference type="SAM" id="Phobius"/>
    </source>
</evidence>
<proteinExistence type="predicted"/>
<feature type="transmembrane region" description="Helical" evidence="5">
    <location>
        <begin position="86"/>
        <end position="119"/>
    </location>
</feature>
<dbReference type="Pfam" id="PF01040">
    <property type="entry name" value="UbiA"/>
    <property type="match status" value="1"/>
</dbReference>
<dbReference type="AlphaFoldDB" id="A0A7J4IVP9"/>
<name>A0A7J4IVP9_9ARCH</name>
<keyword evidence="3 5" id="KW-1133">Transmembrane helix</keyword>
<evidence type="ECO:0000256" key="4">
    <source>
        <dbReference type="ARBA" id="ARBA00023136"/>
    </source>
</evidence>
<evidence type="ECO:0000313" key="7">
    <source>
        <dbReference type="Proteomes" id="UP000565078"/>
    </source>
</evidence>
<evidence type="ECO:0000313" key="6">
    <source>
        <dbReference type="EMBL" id="HIH09603.1"/>
    </source>
</evidence>
<comment type="subcellular location">
    <subcellularLocation>
        <location evidence="1">Cell membrane</location>
        <topology evidence="1">Multi-pass membrane protein</topology>
    </subcellularLocation>
</comment>
<gene>
    <name evidence="6" type="primary">ubiA</name>
    <name evidence="6" type="ORF">HA254_02930</name>
</gene>
<feature type="transmembrane region" description="Helical" evidence="5">
    <location>
        <begin position="270"/>
        <end position="289"/>
    </location>
</feature>
<dbReference type="InterPro" id="IPR044878">
    <property type="entry name" value="UbiA_sf"/>
</dbReference>
<keyword evidence="2 5" id="KW-0812">Transmembrane</keyword>
<feature type="transmembrane region" description="Helical" evidence="5">
    <location>
        <begin position="12"/>
        <end position="31"/>
    </location>
</feature>
<dbReference type="PANTHER" id="PTHR42723:SF1">
    <property type="entry name" value="CHLOROPHYLL SYNTHASE, CHLOROPLASTIC"/>
    <property type="match status" value="1"/>
</dbReference>
<keyword evidence="6" id="KW-0808">Transferase</keyword>
<keyword evidence="4 5" id="KW-0472">Membrane</keyword>
<comment type="caution">
    <text evidence="6">The sequence shown here is derived from an EMBL/GenBank/DDBJ whole genome shotgun (WGS) entry which is preliminary data.</text>
</comment>
<feature type="transmembrane region" description="Helical" evidence="5">
    <location>
        <begin position="231"/>
        <end position="250"/>
    </location>
</feature>
<dbReference type="InterPro" id="IPR000537">
    <property type="entry name" value="UbiA_prenyltransferase"/>
</dbReference>